<sequence>MAKVLQNNFERCCRLCAEEQDVTIMIFSDEAEAMLLQNKLNQYLLIEVDEDDKLPKNICIQCCSKLQIVCDFIDTARNAQTILLNRSIALDNVTNNKSSEILLKQDIKIEPDTGSDDENKSTGMEISVDPMLVLQNSEEPLSPNAFENCASIEDVTHLHDVDSDNVTIKLIRKGDVTCEETNKNEEKPSEKDWHLKPFPCETCQRSFFTELALKNHSWTHINDNDKDKKIFKCGTCNNGFDYKIDLITHLKQHKTIGLCQFCGRSFRSQKNLEAHMSVHLPYNRSYTCKVCGRSYKTKSNLKTHSITHSNERPFHCHICKKSFKRNQDLKFHINQHTGARPYKCPFCDKSFASSGNCYSHRSRMHPGRRVESKIKLRGTVSRENQVTLPRILPKTTLTSVKGIFKYQCTLCEHSFMRRDNFTYHMYQHTGEKPFQCSFCTDKFVTRRGLLIHHDKEHPAKDRPLALLSKNLLLK</sequence>
<dbReference type="InterPro" id="IPR036236">
    <property type="entry name" value="Znf_C2H2_sf"/>
</dbReference>
<keyword evidence="4 8" id="KW-0863">Zinc-finger</keyword>
<dbReference type="PROSITE" id="PS50157">
    <property type="entry name" value="ZINC_FINGER_C2H2_2"/>
    <property type="match status" value="8"/>
</dbReference>
<feature type="domain" description="C2H2-type" evidence="10">
    <location>
        <begin position="342"/>
        <end position="370"/>
    </location>
</feature>
<dbReference type="Pfam" id="PF13912">
    <property type="entry name" value="zf-C2H2_6"/>
    <property type="match status" value="1"/>
</dbReference>
<dbReference type="Gene3D" id="3.40.1800.20">
    <property type="match status" value="1"/>
</dbReference>
<feature type="binding site" evidence="9">
    <location>
        <position position="13"/>
    </location>
    <ligand>
        <name>Zn(2+)</name>
        <dbReference type="ChEBI" id="CHEBI:29105"/>
    </ligand>
</feature>
<feature type="domain" description="C2H2-type" evidence="10">
    <location>
        <begin position="406"/>
        <end position="433"/>
    </location>
</feature>
<keyword evidence="2 9" id="KW-0479">Metal-binding</keyword>
<keyword evidence="3" id="KW-0677">Repeat</keyword>
<accession>A0A9N9WM87</accession>
<evidence type="ECO:0000256" key="1">
    <source>
        <dbReference type="ARBA" id="ARBA00004123"/>
    </source>
</evidence>
<feature type="domain" description="C2H2-type" evidence="10">
    <location>
        <begin position="314"/>
        <end position="341"/>
    </location>
</feature>
<dbReference type="SUPFAM" id="SSF57716">
    <property type="entry name" value="Glucocorticoid receptor-like (DNA-binding domain)"/>
    <property type="match status" value="1"/>
</dbReference>
<evidence type="ECO:0000256" key="4">
    <source>
        <dbReference type="ARBA" id="ARBA00022771"/>
    </source>
</evidence>
<feature type="domain" description="C2H2-type" evidence="10">
    <location>
        <begin position="198"/>
        <end position="225"/>
    </location>
</feature>
<dbReference type="GO" id="GO:0005634">
    <property type="term" value="C:nucleus"/>
    <property type="evidence" value="ECO:0007669"/>
    <property type="project" value="UniProtKB-SubCell"/>
</dbReference>
<dbReference type="SMART" id="SM00355">
    <property type="entry name" value="ZnF_C2H2"/>
    <property type="match status" value="8"/>
</dbReference>
<dbReference type="OrthoDB" id="654211at2759"/>
<dbReference type="GO" id="GO:0000978">
    <property type="term" value="F:RNA polymerase II cis-regulatory region sequence-specific DNA binding"/>
    <property type="evidence" value="ECO:0007669"/>
    <property type="project" value="TreeGrafter"/>
</dbReference>
<evidence type="ECO:0000259" key="10">
    <source>
        <dbReference type="PROSITE" id="PS50157"/>
    </source>
</evidence>
<feature type="domain" description="C2H2-type" evidence="10">
    <location>
        <begin position="231"/>
        <end position="253"/>
    </location>
</feature>
<evidence type="ECO:0000256" key="2">
    <source>
        <dbReference type="ARBA" id="ARBA00022723"/>
    </source>
</evidence>
<dbReference type="SUPFAM" id="SSF57667">
    <property type="entry name" value="beta-beta-alpha zinc fingers"/>
    <property type="match status" value="4"/>
</dbReference>
<feature type="domain" description="C2H2-type" evidence="10">
    <location>
        <begin position="286"/>
        <end position="313"/>
    </location>
</feature>
<dbReference type="AlphaFoldDB" id="A0A9N9WM87"/>
<evidence type="ECO:0000256" key="9">
    <source>
        <dbReference type="PROSITE-ProRule" id="PRU01263"/>
    </source>
</evidence>
<dbReference type="InterPro" id="IPR012934">
    <property type="entry name" value="Znf_AD"/>
</dbReference>
<dbReference type="Gene3D" id="3.30.160.60">
    <property type="entry name" value="Classic Zinc Finger"/>
    <property type="match status" value="6"/>
</dbReference>
<dbReference type="FunFam" id="3.30.160.60:FF:000065">
    <property type="entry name" value="B-cell CLL/lymphoma 6, member B"/>
    <property type="match status" value="1"/>
</dbReference>
<keyword evidence="5 9" id="KW-0862">Zinc</keyword>
<dbReference type="FunFam" id="3.30.160.60:FF:000446">
    <property type="entry name" value="Zinc finger protein"/>
    <property type="match status" value="1"/>
</dbReference>
<dbReference type="GO" id="GO:0008270">
    <property type="term" value="F:zinc ion binding"/>
    <property type="evidence" value="ECO:0007669"/>
    <property type="project" value="UniProtKB-UniRule"/>
</dbReference>
<feature type="binding site" evidence="9">
    <location>
        <position position="62"/>
    </location>
    <ligand>
        <name>Zn(2+)</name>
        <dbReference type="ChEBI" id="CHEBI:29105"/>
    </ligand>
</feature>
<feature type="domain" description="C2H2-type" evidence="10">
    <location>
        <begin position="434"/>
        <end position="462"/>
    </location>
</feature>
<gene>
    <name evidence="12" type="ORF">DIATSA_LOCUS13712</name>
</gene>
<name>A0A9N9WM87_9NEOP</name>
<keyword evidence="6" id="KW-0238">DNA-binding</keyword>
<dbReference type="Pfam" id="PF07776">
    <property type="entry name" value="zf-AD"/>
    <property type="match status" value="1"/>
</dbReference>
<comment type="subcellular location">
    <subcellularLocation>
        <location evidence="1">Nucleus</location>
    </subcellularLocation>
</comment>
<evidence type="ECO:0000259" key="11">
    <source>
        <dbReference type="PROSITE" id="PS51915"/>
    </source>
</evidence>
<proteinExistence type="predicted"/>
<evidence type="ECO:0000313" key="13">
    <source>
        <dbReference type="Proteomes" id="UP001153714"/>
    </source>
</evidence>
<feature type="binding site" evidence="9">
    <location>
        <position position="59"/>
    </location>
    <ligand>
        <name>Zn(2+)</name>
        <dbReference type="ChEBI" id="CHEBI:29105"/>
    </ligand>
</feature>
<evidence type="ECO:0000256" key="5">
    <source>
        <dbReference type="ARBA" id="ARBA00022833"/>
    </source>
</evidence>
<dbReference type="PROSITE" id="PS00028">
    <property type="entry name" value="ZINC_FINGER_C2H2_1"/>
    <property type="match status" value="7"/>
</dbReference>
<evidence type="ECO:0000313" key="12">
    <source>
        <dbReference type="EMBL" id="CAG9796523.1"/>
    </source>
</evidence>
<feature type="binding site" evidence="9">
    <location>
        <position position="16"/>
    </location>
    <ligand>
        <name>Zn(2+)</name>
        <dbReference type="ChEBI" id="CHEBI:29105"/>
    </ligand>
</feature>
<feature type="domain" description="ZAD" evidence="11">
    <location>
        <begin position="11"/>
        <end position="86"/>
    </location>
</feature>
<evidence type="ECO:0000256" key="8">
    <source>
        <dbReference type="PROSITE-ProRule" id="PRU00042"/>
    </source>
</evidence>
<dbReference type="Pfam" id="PF00096">
    <property type="entry name" value="zf-C2H2"/>
    <property type="match status" value="2"/>
</dbReference>
<dbReference type="InterPro" id="IPR013087">
    <property type="entry name" value="Znf_C2H2_type"/>
</dbReference>
<dbReference type="GO" id="GO:0003700">
    <property type="term" value="F:DNA-binding transcription factor activity"/>
    <property type="evidence" value="ECO:0007669"/>
    <property type="project" value="TreeGrafter"/>
</dbReference>
<reference evidence="12" key="1">
    <citation type="submission" date="2021-12" db="EMBL/GenBank/DDBJ databases">
        <authorList>
            <person name="King R."/>
        </authorList>
    </citation>
    <scope>NUCLEOTIDE SEQUENCE</scope>
</reference>
<evidence type="ECO:0000256" key="7">
    <source>
        <dbReference type="ARBA" id="ARBA00023242"/>
    </source>
</evidence>
<dbReference type="PANTHER" id="PTHR24390">
    <property type="entry name" value="ZINC FINGER PROTEIN"/>
    <property type="match status" value="1"/>
</dbReference>
<feature type="domain" description="C2H2-type" evidence="10">
    <location>
        <begin position="257"/>
        <end position="279"/>
    </location>
</feature>
<dbReference type="EMBL" id="OU893340">
    <property type="protein sequence ID" value="CAG9796523.1"/>
    <property type="molecule type" value="Genomic_DNA"/>
</dbReference>
<reference evidence="12" key="2">
    <citation type="submission" date="2022-10" db="EMBL/GenBank/DDBJ databases">
        <authorList>
            <consortium name="ENA_rothamsted_submissions"/>
            <consortium name="culmorum"/>
            <person name="King R."/>
        </authorList>
    </citation>
    <scope>NUCLEOTIDE SEQUENCE</scope>
</reference>
<evidence type="ECO:0000256" key="3">
    <source>
        <dbReference type="ARBA" id="ARBA00022737"/>
    </source>
</evidence>
<protein>
    <submittedName>
        <fullName evidence="12">Uncharacterized protein</fullName>
    </submittedName>
</protein>
<organism evidence="12 13">
    <name type="scientific">Diatraea saccharalis</name>
    <name type="common">sugarcane borer</name>
    <dbReference type="NCBI Taxonomy" id="40085"/>
    <lineage>
        <taxon>Eukaryota</taxon>
        <taxon>Metazoa</taxon>
        <taxon>Ecdysozoa</taxon>
        <taxon>Arthropoda</taxon>
        <taxon>Hexapoda</taxon>
        <taxon>Insecta</taxon>
        <taxon>Pterygota</taxon>
        <taxon>Neoptera</taxon>
        <taxon>Endopterygota</taxon>
        <taxon>Lepidoptera</taxon>
        <taxon>Glossata</taxon>
        <taxon>Ditrysia</taxon>
        <taxon>Pyraloidea</taxon>
        <taxon>Crambidae</taxon>
        <taxon>Crambinae</taxon>
        <taxon>Diatraea</taxon>
    </lineage>
</organism>
<keyword evidence="13" id="KW-1185">Reference proteome</keyword>
<dbReference type="PANTHER" id="PTHR24390:SF159">
    <property type="entry name" value="GROWTH FACTOR INDEPENDENT 1 TRANSCRIPTIONAL REPRESSOR"/>
    <property type="match status" value="1"/>
</dbReference>
<keyword evidence="7" id="KW-0539">Nucleus</keyword>
<dbReference type="Proteomes" id="UP001153714">
    <property type="component" value="Chromosome 9"/>
</dbReference>
<dbReference type="PROSITE" id="PS51915">
    <property type="entry name" value="ZAD"/>
    <property type="match status" value="1"/>
</dbReference>
<dbReference type="SMART" id="SM00868">
    <property type="entry name" value="zf-AD"/>
    <property type="match status" value="1"/>
</dbReference>
<evidence type="ECO:0000256" key="6">
    <source>
        <dbReference type="ARBA" id="ARBA00023125"/>
    </source>
</evidence>
<dbReference type="GO" id="GO:0006357">
    <property type="term" value="P:regulation of transcription by RNA polymerase II"/>
    <property type="evidence" value="ECO:0007669"/>
    <property type="project" value="TreeGrafter"/>
</dbReference>